<sequence>MEFQSEASESTMQFSNFSVSPPSAAPCKQEEKKP</sequence>
<dbReference type="EMBL" id="GBXM01048160">
    <property type="protein sequence ID" value="JAH60417.1"/>
    <property type="molecule type" value="Transcribed_RNA"/>
</dbReference>
<evidence type="ECO:0000256" key="1">
    <source>
        <dbReference type="SAM" id="MobiDB-lite"/>
    </source>
</evidence>
<organism evidence="2">
    <name type="scientific">Anguilla anguilla</name>
    <name type="common">European freshwater eel</name>
    <name type="synonym">Muraena anguilla</name>
    <dbReference type="NCBI Taxonomy" id="7936"/>
    <lineage>
        <taxon>Eukaryota</taxon>
        <taxon>Metazoa</taxon>
        <taxon>Chordata</taxon>
        <taxon>Craniata</taxon>
        <taxon>Vertebrata</taxon>
        <taxon>Euteleostomi</taxon>
        <taxon>Actinopterygii</taxon>
        <taxon>Neopterygii</taxon>
        <taxon>Teleostei</taxon>
        <taxon>Anguilliformes</taxon>
        <taxon>Anguillidae</taxon>
        <taxon>Anguilla</taxon>
    </lineage>
</organism>
<dbReference type="AlphaFoldDB" id="A0A0E9U3U8"/>
<feature type="region of interest" description="Disordered" evidence="1">
    <location>
        <begin position="1"/>
        <end position="34"/>
    </location>
</feature>
<feature type="compositionally biased region" description="Polar residues" evidence="1">
    <location>
        <begin position="1"/>
        <end position="21"/>
    </location>
</feature>
<protein>
    <submittedName>
        <fullName evidence="2">Uncharacterized protein</fullName>
    </submittedName>
</protein>
<reference evidence="2" key="1">
    <citation type="submission" date="2014-11" db="EMBL/GenBank/DDBJ databases">
        <authorList>
            <person name="Amaro Gonzalez C."/>
        </authorList>
    </citation>
    <scope>NUCLEOTIDE SEQUENCE</scope>
</reference>
<name>A0A0E9U3U8_ANGAN</name>
<evidence type="ECO:0000313" key="2">
    <source>
        <dbReference type="EMBL" id="JAH60417.1"/>
    </source>
</evidence>
<proteinExistence type="predicted"/>
<accession>A0A0E9U3U8</accession>
<reference evidence="2" key="2">
    <citation type="journal article" date="2015" name="Fish Shellfish Immunol.">
        <title>Early steps in the European eel (Anguilla anguilla)-Vibrio vulnificus interaction in the gills: Role of the RtxA13 toxin.</title>
        <authorList>
            <person name="Callol A."/>
            <person name="Pajuelo D."/>
            <person name="Ebbesson L."/>
            <person name="Teles M."/>
            <person name="MacKenzie S."/>
            <person name="Amaro C."/>
        </authorList>
    </citation>
    <scope>NUCLEOTIDE SEQUENCE</scope>
</reference>